<proteinExistence type="predicted"/>
<name>A0A1Y3YUJ6_9BACE</name>
<protein>
    <submittedName>
        <fullName evidence="1">Uncharacterized protein</fullName>
    </submittedName>
</protein>
<dbReference type="RefSeq" id="WP_087425847.1">
    <property type="nucleotide sequence ID" value="NZ_NFII01000005.1"/>
</dbReference>
<organism evidence="1 2">
    <name type="scientific">Bacteroides clarus</name>
    <dbReference type="NCBI Taxonomy" id="626929"/>
    <lineage>
        <taxon>Bacteria</taxon>
        <taxon>Pseudomonadati</taxon>
        <taxon>Bacteroidota</taxon>
        <taxon>Bacteroidia</taxon>
        <taxon>Bacteroidales</taxon>
        <taxon>Bacteroidaceae</taxon>
        <taxon>Bacteroides</taxon>
    </lineage>
</organism>
<sequence length="542" mass="64100">MLYYNFYGYEGFKALFGLEKRDNGAAVRKNKILLGHLKSPVLLGYCREHDDYTLLHIYNMADLQKKVFEAIIASGEDDERLPYEVELIGKTYHSSKYKTDEAKGLCEDLDKNSVRYINVERNRVFKMRSGKFMRELILETEIGKMLSPSVINWISGDIFTQQWQIYTHGKSSDMKLHVSDEFWRIYSSKHCKGDFGSCMVNEERTAFYRDSVKAKAAYITDKAGLIVARAILFTDVTDQDGKKWRLLERQYSSGGDDVLKRLLVDRLIQEDYIDGYKVVGASCHQANSFVDIYGNSLSDRKFEIECYLEPEDTLSYQDSFKWYSYNLNKAYNYENSSFSYNLDTTDLNLYGDTDDNEEEEEEEDGEWDSYHQYYCNNTRPCYRNGREIWVDSENLDDFVWIESKGEYHHEEDCICCDDCQTYILLDDAIYSEVTEEYYCCRECMEKAEEEFKRKNWNYSEYDDEWYEDYTDITYIHVWNEQECSYQDKSISTDTLCRLLKNEEAWEFGEDVFDKVNPGTNLPYGYKLKKEMKHEYAIIEEAV</sequence>
<reference evidence="2" key="1">
    <citation type="submission" date="2017-04" db="EMBL/GenBank/DDBJ databases">
        <title>Function of individual gut microbiota members based on whole genome sequencing of pure cultures obtained from chicken caecum.</title>
        <authorList>
            <person name="Medvecky M."/>
            <person name="Cejkova D."/>
            <person name="Polansky O."/>
            <person name="Karasova D."/>
            <person name="Kubasova T."/>
            <person name="Cizek A."/>
            <person name="Rychlik I."/>
        </authorList>
    </citation>
    <scope>NUCLEOTIDE SEQUENCE [LARGE SCALE GENOMIC DNA]</scope>
    <source>
        <strain evidence="2">An43</strain>
    </source>
</reference>
<comment type="caution">
    <text evidence="1">The sequence shown here is derived from an EMBL/GenBank/DDBJ whole genome shotgun (WGS) entry which is preliminary data.</text>
</comment>
<dbReference type="AlphaFoldDB" id="A0A1Y3YUJ6"/>
<accession>A0A1Y3YUJ6</accession>
<dbReference type="Proteomes" id="UP000195386">
    <property type="component" value="Unassembled WGS sequence"/>
</dbReference>
<dbReference type="EMBL" id="NFII01000005">
    <property type="protein sequence ID" value="OUO01367.1"/>
    <property type="molecule type" value="Genomic_DNA"/>
</dbReference>
<evidence type="ECO:0000313" key="1">
    <source>
        <dbReference type="EMBL" id="OUO01367.1"/>
    </source>
</evidence>
<evidence type="ECO:0000313" key="2">
    <source>
        <dbReference type="Proteomes" id="UP000195386"/>
    </source>
</evidence>
<gene>
    <name evidence="1" type="ORF">B5F97_06820</name>
</gene>